<comment type="caution">
    <text evidence="1">The sequence shown here is derived from an EMBL/GenBank/DDBJ whole genome shotgun (WGS) entry which is preliminary data.</text>
</comment>
<name>A0ABQ6Q2F3_9BACT</name>
<keyword evidence="2" id="KW-1185">Reference proteome</keyword>
<protein>
    <submittedName>
        <fullName evidence="1">Uncharacterized protein</fullName>
    </submittedName>
</protein>
<dbReference type="EMBL" id="BTPE01000009">
    <property type="protein sequence ID" value="GMQ34331.1"/>
    <property type="molecule type" value="Genomic_DNA"/>
</dbReference>
<dbReference type="Proteomes" id="UP001307705">
    <property type="component" value="Unassembled WGS sequence"/>
</dbReference>
<evidence type="ECO:0000313" key="2">
    <source>
        <dbReference type="Proteomes" id="UP001307705"/>
    </source>
</evidence>
<sequence length="147" mass="17164">MEIPIPNPDIPISNLDKQEKSLEIPLQNLNKQVKYLEIPIQGLDKQVKRKEIPVGNLDKPIQSLEIPVRNRSIKEKRKETNKNYKISLINPFFPLKEQIWKVLFLYSKRPLSNVQYLHKFESRDFLSNILFKPSRNSGLLGSSSTPR</sequence>
<gene>
    <name evidence="1" type="ORF">Ataiwa_26030</name>
</gene>
<evidence type="ECO:0000313" key="1">
    <source>
        <dbReference type="EMBL" id="GMQ34331.1"/>
    </source>
</evidence>
<proteinExistence type="predicted"/>
<reference evidence="1 2" key="1">
    <citation type="submission" date="2023-08" db="EMBL/GenBank/DDBJ databases">
        <title>Draft genome sequence of Algoriphagus taiwanensis.</title>
        <authorList>
            <person name="Takatani N."/>
            <person name="Hosokawa M."/>
            <person name="Sawabe T."/>
        </authorList>
    </citation>
    <scope>NUCLEOTIDE SEQUENCE [LARGE SCALE GENOMIC DNA]</scope>
    <source>
        <strain evidence="1 2">JCM 19755</strain>
    </source>
</reference>
<accession>A0ABQ6Q2F3</accession>
<organism evidence="1 2">
    <name type="scientific">Algoriphagus taiwanensis</name>
    <dbReference type="NCBI Taxonomy" id="1445656"/>
    <lineage>
        <taxon>Bacteria</taxon>
        <taxon>Pseudomonadati</taxon>
        <taxon>Bacteroidota</taxon>
        <taxon>Cytophagia</taxon>
        <taxon>Cytophagales</taxon>
        <taxon>Cyclobacteriaceae</taxon>
        <taxon>Algoriphagus</taxon>
    </lineage>
</organism>